<dbReference type="GO" id="GO:0004536">
    <property type="term" value="F:DNA nuclease activity"/>
    <property type="evidence" value="ECO:0007669"/>
    <property type="project" value="InterPro"/>
</dbReference>
<dbReference type="InterPro" id="IPR015991">
    <property type="entry name" value="TatD/YcfH-like"/>
</dbReference>
<dbReference type="FunFam" id="3.20.20.140:FF:000005">
    <property type="entry name" value="TatD family hydrolase"/>
    <property type="match status" value="1"/>
</dbReference>
<dbReference type="PROSITE" id="PS01091">
    <property type="entry name" value="TATD_3"/>
    <property type="match status" value="1"/>
</dbReference>
<evidence type="ECO:0000256" key="1">
    <source>
        <dbReference type="ARBA" id="ARBA00009275"/>
    </source>
</evidence>
<dbReference type="InterPro" id="IPR032466">
    <property type="entry name" value="Metal_Hydrolase"/>
</dbReference>
<dbReference type="NCBIfam" id="TIGR00010">
    <property type="entry name" value="YchF/TatD family DNA exonuclease"/>
    <property type="match status" value="1"/>
</dbReference>
<evidence type="ECO:0000256" key="3">
    <source>
        <dbReference type="ARBA" id="ARBA00022801"/>
    </source>
</evidence>
<dbReference type="SUPFAM" id="SSF51556">
    <property type="entry name" value="Metallo-dependent hydrolases"/>
    <property type="match status" value="1"/>
</dbReference>
<accession>A0AAU7CQM2</accession>
<reference evidence="5" key="1">
    <citation type="submission" date="2024-05" db="EMBL/GenBank/DDBJ databases">
        <title>Planctomycetes of the genus Singulisphaera possess chitinolytic capabilities.</title>
        <authorList>
            <person name="Ivanova A."/>
        </authorList>
    </citation>
    <scope>NUCLEOTIDE SEQUENCE</scope>
    <source>
        <strain evidence="5">Ch08T</strain>
    </source>
</reference>
<dbReference type="EMBL" id="CP155447">
    <property type="protein sequence ID" value="XBH07395.1"/>
    <property type="molecule type" value="Genomic_DNA"/>
</dbReference>
<proteinExistence type="inferred from homology"/>
<dbReference type="RefSeq" id="WP_406700232.1">
    <property type="nucleotide sequence ID" value="NZ_CP155447.1"/>
</dbReference>
<keyword evidence="3 5" id="KW-0378">Hydrolase</keyword>
<protein>
    <submittedName>
        <fullName evidence="5">TatD family hydrolase</fullName>
    </submittedName>
</protein>
<dbReference type="PANTHER" id="PTHR46124">
    <property type="entry name" value="D-AMINOACYL-TRNA DEACYLASE"/>
    <property type="match status" value="1"/>
</dbReference>
<dbReference type="GO" id="GO:0046872">
    <property type="term" value="F:metal ion binding"/>
    <property type="evidence" value="ECO:0007669"/>
    <property type="project" value="UniProtKB-KW"/>
</dbReference>
<feature type="binding site" evidence="4">
    <location>
        <position position="137"/>
    </location>
    <ligand>
        <name>a divalent metal cation</name>
        <dbReference type="ChEBI" id="CHEBI:60240"/>
        <label>2</label>
    </ligand>
</feature>
<gene>
    <name evidence="5" type="ORF">V5E97_15525</name>
</gene>
<dbReference type="InterPro" id="IPR018228">
    <property type="entry name" value="DNase_TatD-rel_CS"/>
</dbReference>
<feature type="binding site" evidence="4">
    <location>
        <position position="101"/>
    </location>
    <ligand>
        <name>a divalent metal cation</name>
        <dbReference type="ChEBI" id="CHEBI:60240"/>
        <label>1</label>
    </ligand>
</feature>
<dbReference type="InterPro" id="IPR001130">
    <property type="entry name" value="TatD-like"/>
</dbReference>
<dbReference type="GO" id="GO:0005829">
    <property type="term" value="C:cytosol"/>
    <property type="evidence" value="ECO:0007669"/>
    <property type="project" value="TreeGrafter"/>
</dbReference>
<dbReference type="CDD" id="cd01310">
    <property type="entry name" value="TatD_DNAse"/>
    <property type="match status" value="1"/>
</dbReference>
<name>A0AAU7CQM2_9BACT</name>
<comment type="similarity">
    <text evidence="1">Belongs to the metallo-dependent hydrolases superfamily. TatD-type hydrolase family.</text>
</comment>
<feature type="binding site" evidence="4">
    <location>
        <position position="161"/>
    </location>
    <ligand>
        <name>a divalent metal cation</name>
        <dbReference type="ChEBI" id="CHEBI:60240"/>
        <label>2</label>
    </ligand>
</feature>
<feature type="binding site" evidence="4">
    <location>
        <position position="213"/>
    </location>
    <ligand>
        <name>a divalent metal cation</name>
        <dbReference type="ChEBI" id="CHEBI:60240"/>
        <label>1</label>
    </ligand>
</feature>
<evidence type="ECO:0000256" key="4">
    <source>
        <dbReference type="PIRSR" id="PIRSR005902-1"/>
    </source>
</evidence>
<keyword evidence="2 4" id="KW-0479">Metal-binding</keyword>
<dbReference type="Gene3D" id="3.20.20.140">
    <property type="entry name" value="Metal-dependent hydrolases"/>
    <property type="match status" value="1"/>
</dbReference>
<dbReference type="PANTHER" id="PTHR46124:SF2">
    <property type="entry name" value="D-AMINOACYL-TRNA DEACYLASE"/>
    <property type="match status" value="1"/>
</dbReference>
<dbReference type="PIRSF" id="PIRSF005902">
    <property type="entry name" value="DNase_TatD"/>
    <property type="match status" value="1"/>
</dbReference>
<feature type="binding site" evidence="4">
    <location>
        <position position="15"/>
    </location>
    <ligand>
        <name>a divalent metal cation</name>
        <dbReference type="ChEBI" id="CHEBI:60240"/>
        <label>1</label>
    </ligand>
</feature>
<evidence type="ECO:0000313" key="5">
    <source>
        <dbReference type="EMBL" id="XBH07395.1"/>
    </source>
</evidence>
<feature type="binding site" evidence="4">
    <location>
        <position position="17"/>
    </location>
    <ligand>
        <name>a divalent metal cation</name>
        <dbReference type="ChEBI" id="CHEBI:60240"/>
        <label>1</label>
    </ligand>
</feature>
<dbReference type="GO" id="GO:0016788">
    <property type="term" value="F:hydrolase activity, acting on ester bonds"/>
    <property type="evidence" value="ECO:0007669"/>
    <property type="project" value="InterPro"/>
</dbReference>
<organism evidence="5">
    <name type="scientific">Singulisphaera sp. Ch08</name>
    <dbReference type="NCBI Taxonomy" id="3120278"/>
    <lineage>
        <taxon>Bacteria</taxon>
        <taxon>Pseudomonadati</taxon>
        <taxon>Planctomycetota</taxon>
        <taxon>Planctomycetia</taxon>
        <taxon>Isosphaerales</taxon>
        <taxon>Isosphaeraceae</taxon>
        <taxon>Singulisphaera</taxon>
    </lineage>
</organism>
<dbReference type="AlphaFoldDB" id="A0AAU7CQM2"/>
<sequence>MSLENIERPALIDTHAHLEDPRLRGDLPAVLERARNAGVCQIVAIGTTANDSESVAAIAREHEGVFAAVGIHPNDAFEATPEDWQRVLALLESPNVVALGETGLDRHWDRTPFAQQQEWFDRHLKLGLESGLPLVIHCRESQQDLIAQLNRFKAPVNGVLHSFTGSWEDAQAFLDLGLHISFAGMVTFTNRTLDSLREVAARVPLDRLLVETDSPYLTPHPHRGSTNEPARVTFTAERLAQVHGLSLLELAQITTFNARRLFKFPADQTL</sequence>
<evidence type="ECO:0000256" key="2">
    <source>
        <dbReference type="ARBA" id="ARBA00022723"/>
    </source>
</evidence>
<dbReference type="Pfam" id="PF01026">
    <property type="entry name" value="TatD_DNase"/>
    <property type="match status" value="1"/>
</dbReference>